<sequence length="74" mass="8126">MLPTVQLGANGPRVSAQGLGLMGLCMFYGFPLANEDRLQFLDTAHARGVTFWDAVDVYADNEDILATYVLEAFQ</sequence>
<dbReference type="Proteomes" id="UP000184383">
    <property type="component" value="Unassembled WGS sequence"/>
</dbReference>
<dbReference type="AlphaFoldDB" id="A0A1L9R4N9"/>
<dbReference type="VEuPathDB" id="FungiDB:ASPWEDRAFT_177602"/>
<dbReference type="RefSeq" id="XP_040683545.1">
    <property type="nucleotide sequence ID" value="XM_040831688.1"/>
</dbReference>
<proteinExistence type="predicted"/>
<keyword evidence="2" id="KW-1185">Reference proteome</keyword>
<reference evidence="2" key="1">
    <citation type="journal article" date="2017" name="Genome Biol.">
        <title>Comparative genomics reveals high biological diversity and specific adaptations in the industrially and medically important fungal genus Aspergillus.</title>
        <authorList>
            <person name="de Vries R.P."/>
            <person name="Riley R."/>
            <person name="Wiebenga A."/>
            <person name="Aguilar-Osorio G."/>
            <person name="Amillis S."/>
            <person name="Uchima C.A."/>
            <person name="Anderluh G."/>
            <person name="Asadollahi M."/>
            <person name="Askin M."/>
            <person name="Barry K."/>
            <person name="Battaglia E."/>
            <person name="Bayram O."/>
            <person name="Benocci T."/>
            <person name="Braus-Stromeyer S.A."/>
            <person name="Caldana C."/>
            <person name="Canovas D."/>
            <person name="Cerqueira G.C."/>
            <person name="Chen F."/>
            <person name="Chen W."/>
            <person name="Choi C."/>
            <person name="Clum A."/>
            <person name="Dos Santos R.A."/>
            <person name="Damasio A.R."/>
            <person name="Diallinas G."/>
            <person name="Emri T."/>
            <person name="Fekete E."/>
            <person name="Flipphi M."/>
            <person name="Freyberg S."/>
            <person name="Gallo A."/>
            <person name="Gournas C."/>
            <person name="Habgood R."/>
            <person name="Hainaut M."/>
            <person name="Harispe M.L."/>
            <person name="Henrissat B."/>
            <person name="Hilden K.S."/>
            <person name="Hope R."/>
            <person name="Hossain A."/>
            <person name="Karabika E."/>
            <person name="Karaffa L."/>
            <person name="Karanyi Z."/>
            <person name="Krasevec N."/>
            <person name="Kuo A."/>
            <person name="Kusch H."/>
            <person name="LaButti K."/>
            <person name="Lagendijk E.L."/>
            <person name="Lapidus A."/>
            <person name="Levasseur A."/>
            <person name="Lindquist E."/>
            <person name="Lipzen A."/>
            <person name="Logrieco A.F."/>
            <person name="MacCabe A."/>
            <person name="Maekelae M.R."/>
            <person name="Malavazi I."/>
            <person name="Melin P."/>
            <person name="Meyer V."/>
            <person name="Mielnichuk N."/>
            <person name="Miskei M."/>
            <person name="Molnar A.P."/>
            <person name="Mule G."/>
            <person name="Ngan C.Y."/>
            <person name="Orejas M."/>
            <person name="Orosz E."/>
            <person name="Ouedraogo J.P."/>
            <person name="Overkamp K.M."/>
            <person name="Park H.-S."/>
            <person name="Perrone G."/>
            <person name="Piumi F."/>
            <person name="Punt P.J."/>
            <person name="Ram A.F."/>
            <person name="Ramon A."/>
            <person name="Rauscher S."/>
            <person name="Record E."/>
            <person name="Riano-Pachon D.M."/>
            <person name="Robert V."/>
            <person name="Roehrig J."/>
            <person name="Ruller R."/>
            <person name="Salamov A."/>
            <person name="Salih N.S."/>
            <person name="Samson R.A."/>
            <person name="Sandor E."/>
            <person name="Sanguinetti M."/>
            <person name="Schuetze T."/>
            <person name="Sepcic K."/>
            <person name="Shelest E."/>
            <person name="Sherlock G."/>
            <person name="Sophianopoulou V."/>
            <person name="Squina F.M."/>
            <person name="Sun H."/>
            <person name="Susca A."/>
            <person name="Todd R.B."/>
            <person name="Tsang A."/>
            <person name="Unkles S.E."/>
            <person name="van de Wiele N."/>
            <person name="van Rossen-Uffink D."/>
            <person name="Oliveira J.V."/>
            <person name="Vesth T.C."/>
            <person name="Visser J."/>
            <person name="Yu J.-H."/>
            <person name="Zhou M."/>
            <person name="Andersen M.R."/>
            <person name="Archer D.B."/>
            <person name="Baker S.E."/>
            <person name="Benoit I."/>
            <person name="Brakhage A.A."/>
            <person name="Braus G.H."/>
            <person name="Fischer R."/>
            <person name="Frisvad J.C."/>
            <person name="Goldman G.H."/>
            <person name="Houbraken J."/>
            <person name="Oakley B."/>
            <person name="Pocsi I."/>
            <person name="Scazzocchio C."/>
            <person name="Seiboth B."/>
            <person name="vanKuyk P.A."/>
            <person name="Wortman J."/>
            <person name="Dyer P.S."/>
            <person name="Grigoriev I.V."/>
        </authorList>
    </citation>
    <scope>NUCLEOTIDE SEQUENCE [LARGE SCALE GENOMIC DNA]</scope>
    <source>
        <strain evidence="2">DTO 134E9</strain>
    </source>
</reference>
<protein>
    <recommendedName>
        <fullName evidence="3">NADP-dependent oxidoreductase domain-containing protein</fullName>
    </recommendedName>
</protein>
<dbReference type="Gene3D" id="3.20.20.100">
    <property type="entry name" value="NADP-dependent oxidoreductase domain"/>
    <property type="match status" value="1"/>
</dbReference>
<dbReference type="STRING" id="1073089.A0A1L9R4N9"/>
<name>A0A1L9R4N9_ASPWE</name>
<evidence type="ECO:0000313" key="1">
    <source>
        <dbReference type="EMBL" id="OJJ29868.1"/>
    </source>
</evidence>
<gene>
    <name evidence="1" type="ORF">ASPWEDRAFT_177602</name>
</gene>
<organism evidence="1 2">
    <name type="scientific">Aspergillus wentii DTO 134E9</name>
    <dbReference type="NCBI Taxonomy" id="1073089"/>
    <lineage>
        <taxon>Eukaryota</taxon>
        <taxon>Fungi</taxon>
        <taxon>Dikarya</taxon>
        <taxon>Ascomycota</taxon>
        <taxon>Pezizomycotina</taxon>
        <taxon>Eurotiomycetes</taxon>
        <taxon>Eurotiomycetidae</taxon>
        <taxon>Eurotiales</taxon>
        <taxon>Aspergillaceae</taxon>
        <taxon>Aspergillus</taxon>
        <taxon>Aspergillus subgen. Cremei</taxon>
    </lineage>
</organism>
<dbReference type="EMBL" id="KV878218">
    <property type="protein sequence ID" value="OJJ29868.1"/>
    <property type="molecule type" value="Genomic_DNA"/>
</dbReference>
<evidence type="ECO:0000313" key="2">
    <source>
        <dbReference type="Proteomes" id="UP000184383"/>
    </source>
</evidence>
<dbReference type="SUPFAM" id="SSF51430">
    <property type="entry name" value="NAD(P)-linked oxidoreductase"/>
    <property type="match status" value="1"/>
</dbReference>
<accession>A0A1L9R4N9</accession>
<evidence type="ECO:0008006" key="3">
    <source>
        <dbReference type="Google" id="ProtNLM"/>
    </source>
</evidence>
<dbReference type="OrthoDB" id="37537at2759"/>
<dbReference type="InterPro" id="IPR036812">
    <property type="entry name" value="NAD(P)_OxRdtase_dom_sf"/>
</dbReference>
<dbReference type="GeneID" id="63747536"/>